<dbReference type="EMBL" id="JAPXFL010000001">
    <property type="protein sequence ID" value="KAK9512375.1"/>
    <property type="molecule type" value="Genomic_DNA"/>
</dbReference>
<protein>
    <submittedName>
        <fullName evidence="2">Uncharacterized protein</fullName>
    </submittedName>
</protein>
<gene>
    <name evidence="2" type="ORF">O3M35_000819</name>
</gene>
<reference evidence="2 3" key="1">
    <citation type="submission" date="2022-12" db="EMBL/GenBank/DDBJ databases">
        <title>Chromosome-level genome assembly of true bugs.</title>
        <authorList>
            <person name="Ma L."/>
            <person name="Li H."/>
        </authorList>
    </citation>
    <scope>NUCLEOTIDE SEQUENCE [LARGE SCALE GENOMIC DNA]</scope>
    <source>
        <strain evidence="2">Lab_2022b</strain>
    </source>
</reference>
<organism evidence="2 3">
    <name type="scientific">Rhynocoris fuscipes</name>
    <dbReference type="NCBI Taxonomy" id="488301"/>
    <lineage>
        <taxon>Eukaryota</taxon>
        <taxon>Metazoa</taxon>
        <taxon>Ecdysozoa</taxon>
        <taxon>Arthropoda</taxon>
        <taxon>Hexapoda</taxon>
        <taxon>Insecta</taxon>
        <taxon>Pterygota</taxon>
        <taxon>Neoptera</taxon>
        <taxon>Paraneoptera</taxon>
        <taxon>Hemiptera</taxon>
        <taxon>Heteroptera</taxon>
        <taxon>Panheteroptera</taxon>
        <taxon>Cimicomorpha</taxon>
        <taxon>Reduviidae</taxon>
        <taxon>Harpactorinae</taxon>
        <taxon>Harpactorini</taxon>
        <taxon>Rhynocoris</taxon>
    </lineage>
</organism>
<keyword evidence="3" id="KW-1185">Reference proteome</keyword>
<keyword evidence="1" id="KW-0732">Signal</keyword>
<comment type="caution">
    <text evidence="2">The sequence shown here is derived from an EMBL/GenBank/DDBJ whole genome shotgun (WGS) entry which is preliminary data.</text>
</comment>
<feature type="chain" id="PRO_5043990732" evidence="1">
    <location>
        <begin position="22"/>
        <end position="66"/>
    </location>
</feature>
<accession>A0AAW1DQS8</accession>
<sequence length="66" mass="7714">MDFSVLRIILLGILLMMRAGAIVETEDNPLLILQGKKGIPRIIPHRSSVKMWQDLEHVFMRFGRRR</sequence>
<evidence type="ECO:0000256" key="1">
    <source>
        <dbReference type="SAM" id="SignalP"/>
    </source>
</evidence>
<dbReference type="Proteomes" id="UP001461498">
    <property type="component" value="Unassembled WGS sequence"/>
</dbReference>
<evidence type="ECO:0000313" key="2">
    <source>
        <dbReference type="EMBL" id="KAK9512375.1"/>
    </source>
</evidence>
<dbReference type="AlphaFoldDB" id="A0AAW1DQS8"/>
<name>A0AAW1DQS8_9HEMI</name>
<evidence type="ECO:0000313" key="3">
    <source>
        <dbReference type="Proteomes" id="UP001461498"/>
    </source>
</evidence>
<feature type="signal peptide" evidence="1">
    <location>
        <begin position="1"/>
        <end position="21"/>
    </location>
</feature>
<proteinExistence type="predicted"/>